<evidence type="ECO:0000313" key="4">
    <source>
        <dbReference type="Proteomes" id="UP001604002"/>
    </source>
</evidence>
<feature type="region of interest" description="Disordered" evidence="1">
    <location>
        <begin position="1"/>
        <end position="20"/>
    </location>
</feature>
<dbReference type="InterPro" id="IPR027266">
    <property type="entry name" value="TrmE/GcvT-like"/>
</dbReference>
<gene>
    <name evidence="3" type="ORF">V5F32_19625</name>
</gene>
<comment type="caution">
    <text evidence="3">The sequence shown here is derived from an EMBL/GenBank/DDBJ whole genome shotgun (WGS) entry which is preliminary data.</text>
</comment>
<name>A0ABW7A351_9HYPH</name>
<keyword evidence="4" id="KW-1185">Reference proteome</keyword>
<reference evidence="3 4" key="1">
    <citation type="submission" date="2024-02" db="EMBL/GenBank/DDBJ databases">
        <title>Expansion and revision of Xanthobacter and proposal of Roseixanthobacter gen. nov.</title>
        <authorList>
            <person name="Soltysiak M.P.M."/>
            <person name="Jalihal A."/>
            <person name="Ory A."/>
            <person name="Chrisophersen C."/>
            <person name="Lee A.D."/>
            <person name="Boulton J."/>
            <person name="Springer M."/>
        </authorList>
    </citation>
    <scope>NUCLEOTIDE SEQUENCE [LARGE SCALE GENOMIC DNA]</scope>
    <source>
        <strain evidence="3 4">23A</strain>
    </source>
</reference>
<dbReference type="InterPro" id="IPR006222">
    <property type="entry name" value="GCVT_N"/>
</dbReference>
<proteinExistence type="predicted"/>
<evidence type="ECO:0000256" key="1">
    <source>
        <dbReference type="SAM" id="MobiDB-lite"/>
    </source>
</evidence>
<dbReference type="Proteomes" id="UP001604002">
    <property type="component" value="Unassembled WGS sequence"/>
</dbReference>
<evidence type="ECO:0000313" key="3">
    <source>
        <dbReference type="EMBL" id="MFG1374394.1"/>
    </source>
</evidence>
<dbReference type="EMBL" id="JBAFVH010000012">
    <property type="protein sequence ID" value="MFG1374394.1"/>
    <property type="molecule type" value="Genomic_DNA"/>
</dbReference>
<dbReference type="RefSeq" id="WP_393994049.1">
    <property type="nucleotide sequence ID" value="NZ_JBAFVH010000012.1"/>
</dbReference>
<sequence>MLDTPTQARRTPVLPAGTGGIVSPLPPADRFVLRLRGFSGTAGGFDLSGTLNTAYGTPERFAARLGPDEWLLVLPDGEGPATRAALESDLSGRFFSLVEAGHRNVGIAVTGPHAADVLNAGIALDLSNAAFPQGSATRTLLGKADVVVVRLGGGFRVECWRSFAPYVFGFLTEVAQEFA</sequence>
<feature type="domain" description="GCVT N-terminal" evidence="2">
    <location>
        <begin position="62"/>
        <end position="177"/>
    </location>
</feature>
<dbReference type="Gene3D" id="3.30.70.1520">
    <property type="entry name" value="Heterotetrameric sarcosine oxidase"/>
    <property type="match status" value="1"/>
</dbReference>
<evidence type="ECO:0000259" key="2">
    <source>
        <dbReference type="Pfam" id="PF01571"/>
    </source>
</evidence>
<organism evidence="3 4">
    <name type="scientific">Xanthobacter oligotrophicus</name>
    <dbReference type="NCBI Taxonomy" id="2607286"/>
    <lineage>
        <taxon>Bacteria</taxon>
        <taxon>Pseudomonadati</taxon>
        <taxon>Pseudomonadota</taxon>
        <taxon>Alphaproteobacteria</taxon>
        <taxon>Hyphomicrobiales</taxon>
        <taxon>Xanthobacteraceae</taxon>
        <taxon>Xanthobacter</taxon>
    </lineage>
</organism>
<protein>
    <submittedName>
        <fullName evidence="3">Sarcosine oxidase subunit gamma family protein</fullName>
    </submittedName>
</protein>
<dbReference type="Gene3D" id="3.30.1360.120">
    <property type="entry name" value="Probable tRNA modification gtpase trme, domain 1"/>
    <property type="match status" value="1"/>
</dbReference>
<dbReference type="Pfam" id="PF01571">
    <property type="entry name" value="GCV_T"/>
    <property type="match status" value="1"/>
</dbReference>
<accession>A0ABW7A351</accession>
<dbReference type="SUPFAM" id="SSF103025">
    <property type="entry name" value="Folate-binding domain"/>
    <property type="match status" value="1"/>
</dbReference>